<keyword evidence="1 4" id="KW-0808">Transferase</keyword>
<dbReference type="GO" id="GO:0016747">
    <property type="term" value="F:acyltransferase activity, transferring groups other than amino-acyl groups"/>
    <property type="evidence" value="ECO:0007669"/>
    <property type="project" value="InterPro"/>
</dbReference>
<evidence type="ECO:0000313" key="4">
    <source>
        <dbReference type="EMBL" id="SNB61046.1"/>
    </source>
</evidence>
<dbReference type="InterPro" id="IPR050832">
    <property type="entry name" value="Bact_Acetyltransf"/>
</dbReference>
<dbReference type="Gene3D" id="3.40.630.30">
    <property type="match status" value="1"/>
</dbReference>
<evidence type="ECO:0000259" key="3">
    <source>
        <dbReference type="PROSITE" id="PS51186"/>
    </source>
</evidence>
<keyword evidence="5" id="KW-1185">Reference proteome</keyword>
<dbReference type="EMBL" id="FYDG01000001">
    <property type="protein sequence ID" value="SNB61046.1"/>
    <property type="molecule type" value="Genomic_DNA"/>
</dbReference>
<dbReference type="Pfam" id="PF00583">
    <property type="entry name" value="Acetyltransf_1"/>
    <property type="match status" value="1"/>
</dbReference>
<feature type="domain" description="N-acetyltransferase" evidence="3">
    <location>
        <begin position="3"/>
        <end position="164"/>
    </location>
</feature>
<keyword evidence="2" id="KW-0012">Acyltransferase</keyword>
<dbReference type="InterPro" id="IPR000182">
    <property type="entry name" value="GNAT_dom"/>
</dbReference>
<dbReference type="PROSITE" id="PS51186">
    <property type="entry name" value="GNAT"/>
    <property type="match status" value="1"/>
</dbReference>
<reference evidence="5" key="1">
    <citation type="submission" date="2017-06" db="EMBL/GenBank/DDBJ databases">
        <authorList>
            <person name="Varghese N."/>
            <person name="Submissions S."/>
        </authorList>
    </citation>
    <scope>NUCLEOTIDE SEQUENCE [LARGE SCALE GENOMIC DNA]</scope>
    <source>
        <strain evidence="5">DSM 137</strain>
    </source>
</reference>
<proteinExistence type="predicted"/>
<dbReference type="RefSeq" id="WP_088519368.1">
    <property type="nucleotide sequence ID" value="NZ_FYDG01000001.1"/>
</dbReference>
<organism evidence="4 5">
    <name type="scientific">Rhodoblastus acidophilus</name>
    <name type="common">Rhodopseudomonas acidophila</name>
    <dbReference type="NCBI Taxonomy" id="1074"/>
    <lineage>
        <taxon>Bacteria</taxon>
        <taxon>Pseudomonadati</taxon>
        <taxon>Pseudomonadota</taxon>
        <taxon>Alphaproteobacteria</taxon>
        <taxon>Hyphomicrobiales</taxon>
        <taxon>Rhodoblastaceae</taxon>
        <taxon>Rhodoblastus</taxon>
    </lineage>
</organism>
<dbReference type="OrthoDB" id="336415at2"/>
<dbReference type="PANTHER" id="PTHR43877">
    <property type="entry name" value="AMINOALKYLPHOSPHONATE N-ACETYLTRANSFERASE-RELATED-RELATED"/>
    <property type="match status" value="1"/>
</dbReference>
<evidence type="ECO:0000256" key="2">
    <source>
        <dbReference type="ARBA" id="ARBA00023315"/>
    </source>
</evidence>
<dbReference type="InterPro" id="IPR016181">
    <property type="entry name" value="Acyl_CoA_acyltransferase"/>
</dbReference>
<dbReference type="SUPFAM" id="SSF55729">
    <property type="entry name" value="Acyl-CoA N-acyltransferases (Nat)"/>
    <property type="match status" value="1"/>
</dbReference>
<accession>A0A212QNP2</accession>
<sequence>MNWRIERLRADQIDGFHSLLSEVVAERVFLATLTPPPIDRFRDSISRSIGTGGVFVGAHVGAEMVGCCEIQRFTAESRKHSGGLAMAVAKAWRRRGLGAALMTEALTLAFAEGLERIDLQVRDDNLAARRLYEKFGFQVEGLSRGALKVDGVAVNLLGMGLLCDEFRRHSSSDAVAR</sequence>
<protein>
    <submittedName>
        <fullName evidence="4">Putative acetyltransferase</fullName>
    </submittedName>
</protein>
<evidence type="ECO:0000256" key="1">
    <source>
        <dbReference type="ARBA" id="ARBA00022679"/>
    </source>
</evidence>
<dbReference type="CDD" id="cd04301">
    <property type="entry name" value="NAT_SF"/>
    <property type="match status" value="1"/>
</dbReference>
<evidence type="ECO:0000313" key="5">
    <source>
        <dbReference type="Proteomes" id="UP000198418"/>
    </source>
</evidence>
<gene>
    <name evidence="4" type="ORF">SAMN06265338_101969</name>
</gene>
<name>A0A212QNP2_RHOAC</name>
<dbReference type="AlphaFoldDB" id="A0A212QNP2"/>
<dbReference type="Proteomes" id="UP000198418">
    <property type="component" value="Unassembled WGS sequence"/>
</dbReference>